<dbReference type="Pfam" id="PF12850">
    <property type="entry name" value="Metallophos_2"/>
    <property type="match status" value="1"/>
</dbReference>
<evidence type="ECO:0000259" key="3">
    <source>
        <dbReference type="Pfam" id="PF12850"/>
    </source>
</evidence>
<dbReference type="InterPro" id="IPR029052">
    <property type="entry name" value="Metallo-depent_PP-like"/>
</dbReference>
<dbReference type="GO" id="GO:0016787">
    <property type="term" value="F:hydrolase activity"/>
    <property type="evidence" value="ECO:0007669"/>
    <property type="project" value="UniProtKB-UniRule"/>
</dbReference>
<dbReference type="EMBL" id="CACRSL010000003">
    <property type="protein sequence ID" value="VYS81905.1"/>
    <property type="molecule type" value="Genomic_DNA"/>
</dbReference>
<sequence length="182" mass="21024">MKLMFVSDIHGSLYYCRLMQEIWQAEQPDRLILLGDLLYHGPRNDLPRDYNPKGVIAILNEMKDEILCVRGNCDAEVDQMVLQFPILADYLMLMLKKRTCIVTHGHIYNKDKLPPMKKGDILLHGHTHLQALEDMGDYLYINPGSISLPKGDDVNSYMIYEDGIFTIRDLEGRPIKSMTIFH</sequence>
<comment type="similarity">
    <text evidence="1 2">Belongs to the metallophosphoesterase superfamily. YfcE family.</text>
</comment>
<evidence type="ECO:0000313" key="4">
    <source>
        <dbReference type="EMBL" id="VYS81905.1"/>
    </source>
</evidence>
<dbReference type="PANTHER" id="PTHR11124">
    <property type="entry name" value="VACUOLAR SORTING PROTEIN VPS29"/>
    <property type="match status" value="1"/>
</dbReference>
<evidence type="ECO:0000256" key="2">
    <source>
        <dbReference type="RuleBase" id="RU362039"/>
    </source>
</evidence>
<dbReference type="EC" id="3.1.4.-" evidence="2"/>
<protein>
    <recommendedName>
        <fullName evidence="2">Phosphoesterase</fullName>
        <ecNumber evidence="2">3.1.4.-</ecNumber>
    </recommendedName>
</protein>
<evidence type="ECO:0000256" key="1">
    <source>
        <dbReference type="ARBA" id="ARBA00008950"/>
    </source>
</evidence>
<dbReference type="AlphaFoldDB" id="A0A6N2RPY7"/>
<dbReference type="SUPFAM" id="SSF56300">
    <property type="entry name" value="Metallo-dependent phosphatases"/>
    <property type="match status" value="1"/>
</dbReference>
<keyword evidence="4" id="KW-0378">Hydrolase</keyword>
<name>A0A6N2RPY7_9FIRM</name>
<proteinExistence type="inferred from homology"/>
<keyword evidence="2" id="KW-0479">Metal-binding</keyword>
<dbReference type="GO" id="GO:0046872">
    <property type="term" value="F:metal ion binding"/>
    <property type="evidence" value="ECO:0007669"/>
    <property type="project" value="UniProtKB-KW"/>
</dbReference>
<dbReference type="InterPro" id="IPR024654">
    <property type="entry name" value="Calcineurin-like_PHP_lpxH"/>
</dbReference>
<reference evidence="4" key="1">
    <citation type="submission" date="2019-11" db="EMBL/GenBank/DDBJ databases">
        <authorList>
            <person name="Feng L."/>
        </authorList>
    </citation>
    <scope>NUCLEOTIDE SEQUENCE</scope>
    <source>
        <strain evidence="4">AundefinedLFYP135</strain>
    </source>
</reference>
<dbReference type="Gene3D" id="3.60.21.10">
    <property type="match status" value="1"/>
</dbReference>
<dbReference type="NCBIfam" id="NF006988">
    <property type="entry name" value="PRK09453.1"/>
    <property type="match status" value="1"/>
</dbReference>
<organism evidence="4">
    <name type="scientific">uncultured Anaerotruncus sp</name>
    <dbReference type="NCBI Taxonomy" id="905011"/>
    <lineage>
        <taxon>Bacteria</taxon>
        <taxon>Bacillati</taxon>
        <taxon>Bacillota</taxon>
        <taxon>Clostridia</taxon>
        <taxon>Eubacteriales</taxon>
        <taxon>Oscillospiraceae</taxon>
        <taxon>Anaerotruncus</taxon>
        <taxon>environmental samples</taxon>
    </lineage>
</organism>
<dbReference type="InterPro" id="IPR000979">
    <property type="entry name" value="Phosphodiesterase_MJ0936/Vps29"/>
</dbReference>
<dbReference type="NCBIfam" id="TIGR00040">
    <property type="entry name" value="yfcE"/>
    <property type="match status" value="1"/>
</dbReference>
<feature type="domain" description="Calcineurin-like phosphoesterase" evidence="3">
    <location>
        <begin position="1"/>
        <end position="161"/>
    </location>
</feature>
<accession>A0A6N2RPY7</accession>
<gene>
    <name evidence="4" type="primary">yfcE</name>
    <name evidence="4" type="ORF">AULFYP135_00497</name>
</gene>
<comment type="cofactor">
    <cofactor evidence="2">
        <name>a divalent metal cation</name>
        <dbReference type="ChEBI" id="CHEBI:60240"/>
    </cofactor>
</comment>